<dbReference type="GO" id="GO:0071786">
    <property type="term" value="P:endoplasmic reticulum tubular network organization"/>
    <property type="evidence" value="ECO:0007669"/>
    <property type="project" value="TreeGrafter"/>
</dbReference>
<dbReference type="InterPro" id="IPR051645">
    <property type="entry name" value="PER33/POM33_regulator"/>
</dbReference>
<dbReference type="GO" id="GO:0016020">
    <property type="term" value="C:membrane"/>
    <property type="evidence" value="ECO:0007669"/>
    <property type="project" value="UniProtKB-SubCell"/>
</dbReference>
<dbReference type="STRING" id="1230905.A0A1G4KI29"/>
<evidence type="ECO:0000313" key="7">
    <source>
        <dbReference type="EMBL" id="SCV04066.1"/>
    </source>
</evidence>
<comment type="similarity">
    <text evidence="2">Belongs to the PER33/POM33 family.</text>
</comment>
<comment type="subcellular location">
    <subcellularLocation>
        <location evidence="1">Membrane</location>
        <topology evidence="1">Multi-pass membrane protein</topology>
    </subcellularLocation>
</comment>
<dbReference type="GO" id="GO:0005783">
    <property type="term" value="C:endoplasmic reticulum"/>
    <property type="evidence" value="ECO:0007669"/>
    <property type="project" value="TreeGrafter"/>
</dbReference>
<keyword evidence="8" id="KW-1185">Reference proteome</keyword>
<evidence type="ECO:0000256" key="6">
    <source>
        <dbReference type="SAM" id="Phobius"/>
    </source>
</evidence>
<organism evidence="7 8">
    <name type="scientific">Lachancea mirantina</name>
    <dbReference type="NCBI Taxonomy" id="1230905"/>
    <lineage>
        <taxon>Eukaryota</taxon>
        <taxon>Fungi</taxon>
        <taxon>Dikarya</taxon>
        <taxon>Ascomycota</taxon>
        <taxon>Saccharomycotina</taxon>
        <taxon>Saccharomycetes</taxon>
        <taxon>Saccharomycetales</taxon>
        <taxon>Saccharomycetaceae</taxon>
        <taxon>Lachancea</taxon>
    </lineage>
</organism>
<dbReference type="PANTHER" id="PTHR12703">
    <property type="entry name" value="TRANSMEMBRANE PROTEIN 33"/>
    <property type="match status" value="1"/>
</dbReference>
<gene>
    <name evidence="7" type="ORF">LAMI_0H13146G</name>
</gene>
<dbReference type="PANTHER" id="PTHR12703:SF6">
    <property type="entry name" value="PORE MEMBRANE PROTEIN OF 33 KDA"/>
    <property type="match status" value="1"/>
</dbReference>
<dbReference type="GO" id="GO:0061024">
    <property type="term" value="P:membrane organization"/>
    <property type="evidence" value="ECO:0007669"/>
    <property type="project" value="TreeGrafter"/>
</dbReference>
<evidence type="ECO:0000256" key="1">
    <source>
        <dbReference type="ARBA" id="ARBA00004141"/>
    </source>
</evidence>
<evidence type="ECO:0000256" key="5">
    <source>
        <dbReference type="ARBA" id="ARBA00023136"/>
    </source>
</evidence>
<dbReference type="Pfam" id="PF03661">
    <property type="entry name" value="TMEM33_Pom33"/>
    <property type="match status" value="1"/>
</dbReference>
<keyword evidence="4 6" id="KW-1133">Transmembrane helix</keyword>
<dbReference type="AlphaFoldDB" id="A0A1G4KI29"/>
<name>A0A1G4KI29_9SACH</name>
<feature type="transmembrane region" description="Helical" evidence="6">
    <location>
        <begin position="46"/>
        <end position="67"/>
    </location>
</feature>
<evidence type="ECO:0000256" key="3">
    <source>
        <dbReference type="ARBA" id="ARBA00022692"/>
    </source>
</evidence>
<dbReference type="Proteomes" id="UP000191024">
    <property type="component" value="Chromosome H"/>
</dbReference>
<feature type="transmembrane region" description="Helical" evidence="6">
    <location>
        <begin position="15"/>
        <end position="34"/>
    </location>
</feature>
<protein>
    <submittedName>
        <fullName evidence="7">LAMI_0H13146g1_1</fullName>
    </submittedName>
</protein>
<feature type="transmembrane region" description="Helical" evidence="6">
    <location>
        <begin position="87"/>
        <end position="112"/>
    </location>
</feature>
<reference evidence="8" key="1">
    <citation type="submission" date="2016-03" db="EMBL/GenBank/DDBJ databases">
        <authorList>
            <person name="Devillers H."/>
        </authorList>
    </citation>
    <scope>NUCLEOTIDE SEQUENCE [LARGE SCALE GENOMIC DNA]</scope>
</reference>
<keyword evidence="5 6" id="KW-0472">Membrane</keyword>
<sequence length="257" mass="29231">MKFSKLSDLVKTSQFAWFAGHVVVLFCSLLYAMTAFRRGNSGLHNVLYRMAYVGVIESFGIILYQQHLGRGNGTKAPLQSLLREDNVLYVILAVMWLLTPRLTITLVPYVVFSLFHVLTYVKSVVLPQLSEQGQPSRLKGPIDNFVRENNGKSMLWVSFAELVCLLLVLVRALLCYRSSWLVLLVFSAFIKIRYETSPHMRSCVKKWEVHVDGLVSHPQVPARVKGFYVRMKNQIRCLNKYSIARGSSAPTDATKQK</sequence>
<feature type="transmembrane region" description="Helical" evidence="6">
    <location>
        <begin position="154"/>
        <end position="174"/>
    </location>
</feature>
<keyword evidence="3 6" id="KW-0812">Transmembrane</keyword>
<evidence type="ECO:0000313" key="8">
    <source>
        <dbReference type="Proteomes" id="UP000191024"/>
    </source>
</evidence>
<dbReference type="OrthoDB" id="5581259at2759"/>
<dbReference type="InterPro" id="IPR005344">
    <property type="entry name" value="TMEM33/Pom33"/>
</dbReference>
<proteinExistence type="inferred from homology"/>
<evidence type="ECO:0000256" key="2">
    <source>
        <dbReference type="ARBA" id="ARBA00007322"/>
    </source>
</evidence>
<evidence type="ECO:0000256" key="4">
    <source>
        <dbReference type="ARBA" id="ARBA00022989"/>
    </source>
</evidence>
<accession>A0A1G4KI29</accession>
<dbReference type="EMBL" id="LT598468">
    <property type="protein sequence ID" value="SCV04066.1"/>
    <property type="molecule type" value="Genomic_DNA"/>
</dbReference>